<dbReference type="PANTHER" id="PTHR31669">
    <property type="entry name" value="PROTEIN FAR1-RELATED SEQUENCE 10-RELATED"/>
    <property type="match status" value="1"/>
</dbReference>
<keyword evidence="1" id="KW-0479">Metal-binding</keyword>
<organism evidence="2 3">
    <name type="scientific">Kalanchoe fedtschenkoi</name>
    <name type="common">Lavender scallops</name>
    <name type="synonym">South American air plant</name>
    <dbReference type="NCBI Taxonomy" id="63787"/>
    <lineage>
        <taxon>Eukaryota</taxon>
        <taxon>Viridiplantae</taxon>
        <taxon>Streptophyta</taxon>
        <taxon>Embryophyta</taxon>
        <taxon>Tracheophyta</taxon>
        <taxon>Spermatophyta</taxon>
        <taxon>Magnoliopsida</taxon>
        <taxon>eudicotyledons</taxon>
        <taxon>Gunneridae</taxon>
        <taxon>Pentapetalae</taxon>
        <taxon>Saxifragales</taxon>
        <taxon>Crassulaceae</taxon>
        <taxon>Kalanchoe</taxon>
    </lineage>
</organism>
<sequence length="125" mass="14331">MNLTEFFLAFEFAMESQRQKKDQLDHESQSTYPPLKTSLAIEKHAGEIYTRNIFFDFQIELYKACVSCQVSSLSEKDGVKFYAIKDKSLTNNVFKVIHHTTTDFAECSCENSNGLASYANIFCSR</sequence>
<dbReference type="Gramene" id="Kaladp0049s0018.1.v1.1">
    <property type="protein sequence ID" value="Kaladp0049s0018.1.v1.1"/>
    <property type="gene ID" value="Kaladp0049s0018.v1.1"/>
</dbReference>
<dbReference type="EnsemblPlants" id="Kaladp0049s0018.1.v1.1">
    <property type="protein sequence ID" value="Kaladp0049s0018.1.v1.1"/>
    <property type="gene ID" value="Kaladp0049s0018.v1.1"/>
</dbReference>
<keyword evidence="3" id="KW-1185">Reference proteome</keyword>
<dbReference type="AlphaFoldDB" id="A0A7N0U064"/>
<evidence type="ECO:0000313" key="3">
    <source>
        <dbReference type="Proteomes" id="UP000594263"/>
    </source>
</evidence>
<keyword evidence="1" id="KW-0863">Zinc-finger</keyword>
<keyword evidence="1" id="KW-0539">Nucleus</keyword>
<accession>A0A7N0U064</accession>
<reference evidence="2" key="1">
    <citation type="submission" date="2021-01" db="UniProtKB">
        <authorList>
            <consortium name="EnsemblPlants"/>
        </authorList>
    </citation>
    <scope>IDENTIFICATION</scope>
</reference>
<dbReference type="GO" id="GO:0006355">
    <property type="term" value="P:regulation of DNA-templated transcription"/>
    <property type="evidence" value="ECO:0007669"/>
    <property type="project" value="UniProtKB-UniRule"/>
</dbReference>
<dbReference type="InterPro" id="IPR031052">
    <property type="entry name" value="FHY3/FAR1"/>
</dbReference>
<dbReference type="GO" id="GO:0005634">
    <property type="term" value="C:nucleus"/>
    <property type="evidence" value="ECO:0007669"/>
    <property type="project" value="UniProtKB-SubCell"/>
</dbReference>
<comment type="similarity">
    <text evidence="1">Belongs to the FHY3/FAR1 family.</text>
</comment>
<evidence type="ECO:0000256" key="1">
    <source>
        <dbReference type="RuleBase" id="RU367018"/>
    </source>
</evidence>
<proteinExistence type="inferred from homology"/>
<dbReference type="OMA" id="YTHENFD"/>
<keyword evidence="1" id="KW-0862">Zinc</keyword>
<evidence type="ECO:0000313" key="2">
    <source>
        <dbReference type="EnsemblPlants" id="Kaladp0049s0018.1.v1.1"/>
    </source>
</evidence>
<dbReference type="PANTHER" id="PTHR31669:SF306">
    <property type="entry name" value="PROTEIN FAR1-RELATED SEQUENCE"/>
    <property type="match status" value="1"/>
</dbReference>
<comment type="subcellular location">
    <subcellularLocation>
        <location evidence="1">Nucleus</location>
    </subcellularLocation>
</comment>
<dbReference type="GO" id="GO:0008270">
    <property type="term" value="F:zinc ion binding"/>
    <property type="evidence" value="ECO:0007669"/>
    <property type="project" value="UniProtKB-UniRule"/>
</dbReference>
<comment type="function">
    <text evidence="1">Putative transcription activator involved in regulating light control of development.</text>
</comment>
<name>A0A7N0U064_KALFE</name>
<dbReference type="Proteomes" id="UP000594263">
    <property type="component" value="Unplaced"/>
</dbReference>
<protein>
    <recommendedName>
        <fullName evidence="1">Protein FAR1-RELATED SEQUENCE</fullName>
    </recommendedName>
</protein>